<evidence type="ECO:0000256" key="11">
    <source>
        <dbReference type="RuleBase" id="RU003357"/>
    </source>
</evidence>
<feature type="domain" description="TonB-dependent receptor-like beta-barrel" evidence="13">
    <location>
        <begin position="167"/>
        <end position="600"/>
    </location>
</feature>
<name>A0ABT4LQ77_9PROT</name>
<dbReference type="PROSITE" id="PS52016">
    <property type="entry name" value="TONB_DEPENDENT_REC_3"/>
    <property type="match status" value="1"/>
</dbReference>
<dbReference type="PANTHER" id="PTHR30069:SF29">
    <property type="entry name" value="HEMOGLOBIN AND HEMOGLOBIN-HAPTOGLOBIN-BINDING PROTEIN 1-RELATED"/>
    <property type="match status" value="1"/>
</dbReference>
<evidence type="ECO:0000313" key="15">
    <source>
        <dbReference type="EMBL" id="MCZ4296488.1"/>
    </source>
</evidence>
<proteinExistence type="inferred from homology"/>
<evidence type="ECO:0000256" key="10">
    <source>
        <dbReference type="PROSITE-ProRule" id="PRU01360"/>
    </source>
</evidence>
<evidence type="ECO:0000256" key="12">
    <source>
        <dbReference type="SAM" id="SignalP"/>
    </source>
</evidence>
<accession>A0ABT4LQ77</accession>
<dbReference type="InterPro" id="IPR037066">
    <property type="entry name" value="Plug_dom_sf"/>
</dbReference>
<feature type="signal peptide" evidence="12">
    <location>
        <begin position="1"/>
        <end position="21"/>
    </location>
</feature>
<protein>
    <submittedName>
        <fullName evidence="15">TonB-dependent receptor</fullName>
    </submittedName>
</protein>
<dbReference type="CDD" id="cd01347">
    <property type="entry name" value="ligand_gated_channel"/>
    <property type="match status" value="1"/>
</dbReference>
<evidence type="ECO:0000256" key="5">
    <source>
        <dbReference type="ARBA" id="ARBA00022729"/>
    </source>
</evidence>
<dbReference type="PANTHER" id="PTHR30069">
    <property type="entry name" value="TONB-DEPENDENT OUTER MEMBRANE RECEPTOR"/>
    <property type="match status" value="1"/>
</dbReference>
<keyword evidence="7 10" id="KW-0472">Membrane</keyword>
<comment type="similarity">
    <text evidence="10 11">Belongs to the TonB-dependent receptor family.</text>
</comment>
<evidence type="ECO:0000259" key="14">
    <source>
        <dbReference type="Pfam" id="PF07715"/>
    </source>
</evidence>
<dbReference type="Gene3D" id="2.170.130.10">
    <property type="entry name" value="TonB-dependent receptor, plug domain"/>
    <property type="match status" value="1"/>
</dbReference>
<keyword evidence="5 12" id="KW-0732">Signal</keyword>
<organism evidence="15 16">
    <name type="scientific">Henriciella marina</name>
    <dbReference type="NCBI Taxonomy" id="453851"/>
    <lineage>
        <taxon>Bacteria</taxon>
        <taxon>Pseudomonadati</taxon>
        <taxon>Pseudomonadota</taxon>
        <taxon>Alphaproteobacteria</taxon>
        <taxon>Hyphomonadales</taxon>
        <taxon>Hyphomonadaceae</taxon>
        <taxon>Henriciella</taxon>
    </lineage>
</organism>
<dbReference type="InterPro" id="IPR012910">
    <property type="entry name" value="Plug_dom"/>
</dbReference>
<evidence type="ECO:0000256" key="2">
    <source>
        <dbReference type="ARBA" id="ARBA00022448"/>
    </source>
</evidence>
<keyword evidence="9 10" id="KW-0998">Cell outer membrane</keyword>
<keyword evidence="6 11" id="KW-0798">TonB box</keyword>
<evidence type="ECO:0000256" key="4">
    <source>
        <dbReference type="ARBA" id="ARBA00022692"/>
    </source>
</evidence>
<sequence length="625" mass="67015">MRRPILLATVATFAIAPLSFAQTVDERRLDTVTVSGLQPVDPATLTEDVAILTEDDLAVRDTPFVADQLRAVPGVAISRSGSLGGLTQVRIRGAEANHTLVFLDGIEFSDPVTGETDFGLLSGLDIARIEVLRGEQSSLYGSDAIGGVLSIETSNQPGFNAEIEAGSRDTVNGSAGFNTASERFNFGGSVSGFTTEGVDSSGQGGEKDGSDSLAFLARGGMELGTGWNLSLLATYREAESQFDSDSDFDGLLNNVDRTTDSEQTIVGAALTGKTGQIDHVFRANLNEVDRTNRADGTYTDSTSGERTKLSWSPSITIGEGGLVQTFSALVDRESEDYGRRSTDLAFGDPNQSQSFETFGIAGEYRLTLNALQVNASARFDDNDGQFEDAVTWRAGAAYSFDFGGRLRASAGSGVKNPTFTELFGFYPGSFIGNPDLEPEKSTSWEIGWDQTWDQFSASFTYFEAELEDEIYTAFTPTFMSTAANRAGDSKRSGVEIGAKWSPTDRLDFTGQFTSIDSDADDGSDEIRVPADTASIAANWRVNNNGLRIGGALDYVGEQDDFDFGAFPSRRVTLDAYTLASLTAEIPVTERLAITLRGSNLFDEESTDVYGYRGPGAGAFIGLKLR</sequence>
<evidence type="ECO:0000256" key="6">
    <source>
        <dbReference type="ARBA" id="ARBA00023077"/>
    </source>
</evidence>
<evidence type="ECO:0000256" key="7">
    <source>
        <dbReference type="ARBA" id="ARBA00023136"/>
    </source>
</evidence>
<keyword evidence="3 10" id="KW-1134">Transmembrane beta strand</keyword>
<dbReference type="InterPro" id="IPR036942">
    <property type="entry name" value="Beta-barrel_TonB_sf"/>
</dbReference>
<dbReference type="EMBL" id="JAPWGW010000001">
    <property type="protein sequence ID" value="MCZ4296488.1"/>
    <property type="molecule type" value="Genomic_DNA"/>
</dbReference>
<dbReference type="RefSeq" id="WP_269400682.1">
    <property type="nucleotide sequence ID" value="NZ_JAPWGW010000001.1"/>
</dbReference>
<dbReference type="Pfam" id="PF00593">
    <property type="entry name" value="TonB_dep_Rec_b-barrel"/>
    <property type="match status" value="1"/>
</dbReference>
<keyword evidence="4 10" id="KW-0812">Transmembrane</keyword>
<keyword evidence="8 15" id="KW-0675">Receptor</keyword>
<comment type="caution">
    <text evidence="15">The sequence shown here is derived from an EMBL/GenBank/DDBJ whole genome shotgun (WGS) entry which is preliminary data.</text>
</comment>
<evidence type="ECO:0000256" key="9">
    <source>
        <dbReference type="ARBA" id="ARBA00023237"/>
    </source>
</evidence>
<gene>
    <name evidence="15" type="ORF">O4G74_00310</name>
</gene>
<keyword evidence="16" id="KW-1185">Reference proteome</keyword>
<keyword evidence="2 10" id="KW-0813">Transport</keyword>
<dbReference type="Gene3D" id="2.40.170.20">
    <property type="entry name" value="TonB-dependent receptor, beta-barrel domain"/>
    <property type="match status" value="1"/>
</dbReference>
<evidence type="ECO:0000259" key="13">
    <source>
        <dbReference type="Pfam" id="PF00593"/>
    </source>
</evidence>
<dbReference type="InterPro" id="IPR000531">
    <property type="entry name" value="Beta-barrel_TonB"/>
</dbReference>
<evidence type="ECO:0000256" key="1">
    <source>
        <dbReference type="ARBA" id="ARBA00004571"/>
    </source>
</evidence>
<comment type="subcellular location">
    <subcellularLocation>
        <location evidence="1 10">Cell outer membrane</location>
        <topology evidence="1 10">Multi-pass membrane protein</topology>
    </subcellularLocation>
</comment>
<evidence type="ECO:0000313" key="16">
    <source>
        <dbReference type="Proteomes" id="UP001083770"/>
    </source>
</evidence>
<feature type="chain" id="PRO_5046350513" evidence="12">
    <location>
        <begin position="22"/>
        <end position="625"/>
    </location>
</feature>
<dbReference type="Proteomes" id="UP001083770">
    <property type="component" value="Unassembled WGS sequence"/>
</dbReference>
<evidence type="ECO:0000256" key="8">
    <source>
        <dbReference type="ARBA" id="ARBA00023170"/>
    </source>
</evidence>
<dbReference type="Pfam" id="PF07715">
    <property type="entry name" value="Plug"/>
    <property type="match status" value="1"/>
</dbReference>
<dbReference type="InterPro" id="IPR039426">
    <property type="entry name" value="TonB-dep_rcpt-like"/>
</dbReference>
<feature type="domain" description="TonB-dependent receptor plug" evidence="14">
    <location>
        <begin position="45"/>
        <end position="148"/>
    </location>
</feature>
<dbReference type="SUPFAM" id="SSF56935">
    <property type="entry name" value="Porins"/>
    <property type="match status" value="1"/>
</dbReference>
<reference evidence="15" key="1">
    <citation type="submission" date="2022-12" db="EMBL/GenBank/DDBJ databases">
        <title>Bacterial isolates from different developmental stages of Nematostella vectensis.</title>
        <authorList>
            <person name="Fraune S."/>
        </authorList>
    </citation>
    <scope>NUCLEOTIDE SEQUENCE</scope>
    <source>
        <strain evidence="15">G21632-S1</strain>
    </source>
</reference>
<evidence type="ECO:0000256" key="3">
    <source>
        <dbReference type="ARBA" id="ARBA00022452"/>
    </source>
</evidence>